<dbReference type="SUPFAM" id="SSF52200">
    <property type="entry name" value="Toll/Interleukin receptor TIR domain"/>
    <property type="match status" value="1"/>
</dbReference>
<dbReference type="InterPro" id="IPR035897">
    <property type="entry name" value="Toll_tir_struct_dom_sf"/>
</dbReference>
<dbReference type="InterPro" id="IPR027417">
    <property type="entry name" value="P-loop_NTPase"/>
</dbReference>
<sequence>MGAWIQQERHTSRHRVGNRISVYDAFISYSESDSVWAETLYRRLRRFRIQERAISLFFAPTTIAAGQSIPRVLSQGLSSSHRMLAVVTPEWLASEWARLEHEVSLWSDPGASDGHLIPLLLKDAALPPTLARLKYVDFRDPDNFEVGLRRTVETIRSGAARQYWEAADKNDRETALNAPLLPWMGPSGPSFDFLWPEMFVDPPIALRRHPGPEGRLSTWLAGDHRSARRTYAILGEPGSGKSTALRSMLLNGGTRLPARRTLVHARDLVQRQDVLERRSSESSRDGFAILVDGLDEAGSASFDQVAAALTRLSNDHTTIVIASRGDFFERNFSLLQTNDLELHEVLEMKAWNVSDVVDFSEKYAERLGDPGVARAIRGVLDTIPGADRMISNPMRLTLLLYLLAVGAAVDAITMREPFILYRLFYDQWIKKEKQRRTTSLDFDTIKHAHMRLARWLYENRGSVGASPDVLREPGSRSQATDKLIQDSAFADLLTFQEGLDGQPRILSFRHETIGEFLIAQDILDSFRVGGSAIDKGLRITVADDVNRFVRSGMNDLSGPSVAEVLDNLTARYRKLLPPSPPRDDDRTVDVSERVREQILYYVGRLPLHDCPDILRQAYRDETSALNRRSAALGAIVQGDSVIETAYLERLHDPAEDLLNRSVQLVYFGDVRADMHSYVDRGGDWSRVRAEIYKRLGTSTPREDRLRWWDLRTLRSLYRSRGYRDSLTDREVEILNALPQLFSVDSDRGRAMAQELADLRGELGIPER</sequence>
<proteinExistence type="predicted"/>
<dbReference type="Pfam" id="PF13676">
    <property type="entry name" value="TIR_2"/>
    <property type="match status" value="1"/>
</dbReference>
<dbReference type="PROSITE" id="PS50104">
    <property type="entry name" value="TIR"/>
    <property type="match status" value="1"/>
</dbReference>
<evidence type="ECO:0000259" key="1">
    <source>
        <dbReference type="PROSITE" id="PS50104"/>
    </source>
</evidence>
<dbReference type="AlphaFoldDB" id="A0A4U0SJH7"/>
<comment type="caution">
    <text evidence="2">The sequence shown here is derived from an EMBL/GenBank/DDBJ whole genome shotgun (WGS) entry which is preliminary data.</text>
</comment>
<dbReference type="InterPro" id="IPR000157">
    <property type="entry name" value="TIR_dom"/>
</dbReference>
<dbReference type="Gene3D" id="3.40.50.10140">
    <property type="entry name" value="Toll/interleukin-1 receptor homology (TIR) domain"/>
    <property type="match status" value="1"/>
</dbReference>
<name>A0A4U0SJH7_9ACTN</name>
<dbReference type="SUPFAM" id="SSF52540">
    <property type="entry name" value="P-loop containing nucleoside triphosphate hydrolases"/>
    <property type="match status" value="1"/>
</dbReference>
<dbReference type="GO" id="GO:0035663">
    <property type="term" value="F:Toll-like receptor 2 binding"/>
    <property type="evidence" value="ECO:0007669"/>
    <property type="project" value="TreeGrafter"/>
</dbReference>
<protein>
    <submittedName>
        <fullName evidence="2">TIR domain-containing protein</fullName>
    </submittedName>
</protein>
<dbReference type="OrthoDB" id="4302715at2"/>
<dbReference type="InterPro" id="IPR017279">
    <property type="entry name" value="Tol-interleuk_rcpt_adapt_Tirap"/>
</dbReference>
<dbReference type="Proteomes" id="UP000305778">
    <property type="component" value="Unassembled WGS sequence"/>
</dbReference>
<dbReference type="CDD" id="cd00267">
    <property type="entry name" value="ABC_ATPase"/>
    <property type="match status" value="1"/>
</dbReference>
<keyword evidence="3" id="KW-1185">Reference proteome</keyword>
<dbReference type="GO" id="GO:0035662">
    <property type="term" value="F:Toll-like receptor 4 binding"/>
    <property type="evidence" value="ECO:0007669"/>
    <property type="project" value="TreeGrafter"/>
</dbReference>
<dbReference type="EMBL" id="SUMC01000020">
    <property type="protein sequence ID" value="TKA09716.1"/>
    <property type="molecule type" value="Genomic_DNA"/>
</dbReference>
<dbReference type="GO" id="GO:0005886">
    <property type="term" value="C:plasma membrane"/>
    <property type="evidence" value="ECO:0007669"/>
    <property type="project" value="TreeGrafter"/>
</dbReference>
<feature type="domain" description="TIR" evidence="1">
    <location>
        <begin position="21"/>
        <end position="152"/>
    </location>
</feature>
<accession>A0A4U0SJH7</accession>
<organism evidence="2 3">
    <name type="scientific">Actinacidiphila oryziradicis</name>
    <dbReference type="NCBI Taxonomy" id="2571141"/>
    <lineage>
        <taxon>Bacteria</taxon>
        <taxon>Bacillati</taxon>
        <taxon>Actinomycetota</taxon>
        <taxon>Actinomycetes</taxon>
        <taxon>Kitasatosporales</taxon>
        <taxon>Streptomycetaceae</taxon>
        <taxon>Actinacidiphila</taxon>
    </lineage>
</organism>
<reference evidence="2 3" key="1">
    <citation type="submission" date="2019-04" db="EMBL/GenBank/DDBJ databases">
        <title>Streptomyces oryziradicis sp. nov., a novel actinomycete isolated from rhizosphere soil of rice (Oryza sativa L.).</title>
        <authorList>
            <person name="Li C."/>
        </authorList>
    </citation>
    <scope>NUCLEOTIDE SEQUENCE [LARGE SCALE GENOMIC DNA]</scope>
    <source>
        <strain evidence="2 3">NEAU-C40</strain>
    </source>
</reference>
<evidence type="ECO:0000313" key="2">
    <source>
        <dbReference type="EMBL" id="TKA09716.1"/>
    </source>
</evidence>
<evidence type="ECO:0000313" key="3">
    <source>
        <dbReference type="Proteomes" id="UP000305778"/>
    </source>
</evidence>
<dbReference type="PANTHER" id="PTHR22662">
    <property type="entry name" value="TIRAP"/>
    <property type="match status" value="1"/>
</dbReference>
<dbReference type="PANTHER" id="PTHR22662:SF0">
    <property type="entry name" value="TOLL_INTERLEUKIN-1 RECEPTOR DOMAIN-CONTAINING ADAPTER PROTEIN"/>
    <property type="match status" value="1"/>
</dbReference>
<dbReference type="GO" id="GO:0007165">
    <property type="term" value="P:signal transduction"/>
    <property type="evidence" value="ECO:0007669"/>
    <property type="project" value="InterPro"/>
</dbReference>
<gene>
    <name evidence="2" type="ORF">FCI23_21670</name>
</gene>
<dbReference type="GO" id="GO:0005737">
    <property type="term" value="C:cytoplasm"/>
    <property type="evidence" value="ECO:0007669"/>
    <property type="project" value="TreeGrafter"/>
</dbReference>